<protein>
    <submittedName>
        <fullName evidence="2">Uncharacterized protein</fullName>
    </submittedName>
</protein>
<organism evidence="2">
    <name type="scientific">Thermus scotoductus</name>
    <dbReference type="NCBI Taxonomy" id="37636"/>
    <lineage>
        <taxon>Bacteria</taxon>
        <taxon>Thermotogati</taxon>
        <taxon>Deinococcota</taxon>
        <taxon>Deinococci</taxon>
        <taxon>Thermales</taxon>
        <taxon>Thermaceae</taxon>
        <taxon>Thermus</taxon>
    </lineage>
</organism>
<name>A0A346FPY0_THESC</name>
<reference evidence="2" key="1">
    <citation type="journal article" date="2018" name="Gene">
        <title>A novel cryptic and theta type plasmid (pHIG22) from Thermus scodotuctus sp. K6.</title>
        <authorList>
            <person name="Guler H.I."/>
            <person name="Ceylan E."/>
            <person name="Canakci S."/>
            <person name="Belduz A.O."/>
        </authorList>
    </citation>
    <scope>NUCLEOTIDE SEQUENCE</scope>
    <source>
        <strain evidence="2">K6</strain>
        <plasmid evidence="2">pHIG22</plasmid>
    </source>
</reference>
<dbReference type="EMBL" id="MH325194">
    <property type="protein sequence ID" value="AXN72337.1"/>
    <property type="molecule type" value="Genomic_DNA"/>
</dbReference>
<accession>A0A346FPY0</accession>
<feature type="region of interest" description="Disordered" evidence="1">
    <location>
        <begin position="1"/>
        <end position="89"/>
    </location>
</feature>
<feature type="compositionally biased region" description="Basic residues" evidence="1">
    <location>
        <begin position="63"/>
        <end position="77"/>
    </location>
</feature>
<dbReference type="AlphaFoldDB" id="A0A346FPY0"/>
<proteinExistence type="predicted"/>
<evidence type="ECO:0000256" key="1">
    <source>
        <dbReference type="SAM" id="MobiDB-lite"/>
    </source>
</evidence>
<sequence length="141" mass="16139">MRRRRGIKLLQGQRQPNQPPNRPRQRTPLPRPRHRRRRLRLPKGTQVSPPRVNPYTPPGFVRLMHRKRQGPPRRGGRAFRPGPPPVQSRAFPLQIPQAQIGPRGLLSKPPTSRILPVYGLQLHRRNGARASLFPGPPIPLP</sequence>
<feature type="compositionally biased region" description="Basic residues" evidence="1">
    <location>
        <begin position="31"/>
        <end position="41"/>
    </location>
</feature>
<keyword evidence="2" id="KW-0614">Plasmid</keyword>
<evidence type="ECO:0000313" key="2">
    <source>
        <dbReference type="EMBL" id="AXN72337.1"/>
    </source>
</evidence>
<geneLocation type="plasmid" evidence="2">
    <name>pHIG22</name>
</geneLocation>